<evidence type="ECO:0000313" key="2">
    <source>
        <dbReference type="Proteomes" id="UP001239111"/>
    </source>
</evidence>
<comment type="caution">
    <text evidence="1">The sequence shown here is derived from an EMBL/GenBank/DDBJ whole genome shotgun (WGS) entry which is preliminary data.</text>
</comment>
<name>A0ACC2NMB9_9HYME</name>
<accession>A0ACC2NMB9</accession>
<keyword evidence="2" id="KW-1185">Reference proteome</keyword>
<organism evidence="1 2">
    <name type="scientific">Eretmocerus hayati</name>
    <dbReference type="NCBI Taxonomy" id="131215"/>
    <lineage>
        <taxon>Eukaryota</taxon>
        <taxon>Metazoa</taxon>
        <taxon>Ecdysozoa</taxon>
        <taxon>Arthropoda</taxon>
        <taxon>Hexapoda</taxon>
        <taxon>Insecta</taxon>
        <taxon>Pterygota</taxon>
        <taxon>Neoptera</taxon>
        <taxon>Endopterygota</taxon>
        <taxon>Hymenoptera</taxon>
        <taxon>Apocrita</taxon>
        <taxon>Proctotrupomorpha</taxon>
        <taxon>Chalcidoidea</taxon>
        <taxon>Aphelinidae</taxon>
        <taxon>Aphelininae</taxon>
        <taxon>Eretmocerus</taxon>
    </lineage>
</organism>
<evidence type="ECO:0000313" key="1">
    <source>
        <dbReference type="EMBL" id="KAJ8672400.1"/>
    </source>
</evidence>
<reference evidence="1" key="1">
    <citation type="submission" date="2023-04" db="EMBL/GenBank/DDBJ databases">
        <title>A chromosome-level genome assembly of the parasitoid wasp Eretmocerus hayati.</title>
        <authorList>
            <person name="Zhong Y."/>
            <person name="Liu S."/>
            <person name="Liu Y."/>
        </authorList>
    </citation>
    <scope>NUCLEOTIDE SEQUENCE</scope>
    <source>
        <strain evidence="1">ZJU_SS_LIU_2023</strain>
    </source>
</reference>
<sequence length="320" mass="35355">MRVQLLSILLLLFYHHTIQTRTNQRTETKQSTETSTAANQSGICSHSPWEATDRDDGPKEDIDCTPNGPRPLESPPNRVDTGLKVRDRRRTEPSTAANQSDICSHSPWEATDRDDGPKEDIDCTTNGPQTLESPPICVDTGSNRCVTVAPNPPWATTETRGCGPEEGCPQGFGWSTASRSTTETCGPRTGMGRTLRQATCEPNLSEFDRVDQNIPAASLHLVHADIRSVLDEKAARDMGIGKNFAGGVYYCLLKICHYSLRFTVGNLIFLSCCYHRLENCCILSCFFAGQKCVDERESGFGVFCNISVVSSRPRTDPKYR</sequence>
<gene>
    <name evidence="1" type="ORF">QAD02_003659</name>
</gene>
<protein>
    <submittedName>
        <fullName evidence="1">Uncharacterized protein</fullName>
    </submittedName>
</protein>
<dbReference type="EMBL" id="CM056743">
    <property type="protein sequence ID" value="KAJ8672400.1"/>
    <property type="molecule type" value="Genomic_DNA"/>
</dbReference>
<proteinExistence type="predicted"/>
<dbReference type="Proteomes" id="UP001239111">
    <property type="component" value="Chromosome 3"/>
</dbReference>